<dbReference type="GO" id="GO:0007032">
    <property type="term" value="P:endosome organization"/>
    <property type="evidence" value="ECO:0007669"/>
    <property type="project" value="UniProtKB-UniRule"/>
</dbReference>
<dbReference type="SUPFAM" id="SSF50729">
    <property type="entry name" value="PH domain-like"/>
    <property type="match status" value="1"/>
</dbReference>
<protein>
    <recommendedName>
        <fullName evidence="1">Sesquipedalian</fullName>
        <shortName evidence="1">Ses</shortName>
    </recommendedName>
    <alternativeName>
        <fullName evidence="1">PH domain-containing endocytic trafficking adaptor</fullName>
    </alternativeName>
</protein>
<organism evidence="4 5">
    <name type="scientific">Pogona vitticeps</name>
    <name type="common">central bearded dragon</name>
    <dbReference type="NCBI Taxonomy" id="103695"/>
    <lineage>
        <taxon>Eukaryota</taxon>
        <taxon>Metazoa</taxon>
        <taxon>Chordata</taxon>
        <taxon>Craniata</taxon>
        <taxon>Vertebrata</taxon>
        <taxon>Euteleostomi</taxon>
        <taxon>Lepidosauria</taxon>
        <taxon>Squamata</taxon>
        <taxon>Bifurcata</taxon>
        <taxon>Unidentata</taxon>
        <taxon>Episquamata</taxon>
        <taxon>Toxicofera</taxon>
        <taxon>Iguania</taxon>
        <taxon>Acrodonta</taxon>
        <taxon>Agamidae</taxon>
        <taxon>Amphibolurinae</taxon>
        <taxon>Pogona</taxon>
    </lineage>
</organism>
<dbReference type="PANTHER" id="PTHR22902:SF53">
    <property type="entry name" value="INOSITOL PHOSPHATASE INTERACTING PROTEIN, ISOFORM A"/>
    <property type="match status" value="1"/>
</dbReference>
<reference evidence="5" key="1">
    <citation type="submission" date="2025-08" db="UniProtKB">
        <authorList>
            <consortium name="RefSeq"/>
        </authorList>
    </citation>
    <scope>IDENTIFICATION</scope>
</reference>
<dbReference type="Proteomes" id="UP001652642">
    <property type="component" value="Chromosome 6"/>
</dbReference>
<comment type="similarity">
    <text evidence="1">Belongs to the sesquipedalian family.</text>
</comment>
<comment type="subcellular location">
    <subcellularLocation>
        <location evidence="1">Early endosome</location>
    </subcellularLocation>
    <subcellularLocation>
        <location evidence="1">Recycling endosome</location>
    </subcellularLocation>
    <subcellularLocation>
        <location evidence="1">Golgi apparatus</location>
        <location evidence="1">trans-Golgi network</location>
    </subcellularLocation>
    <subcellularLocation>
        <location evidence="1">Cytoplasmic vesicle</location>
        <location evidence="1">Clathrin-coated vesicle</location>
    </subcellularLocation>
</comment>
<evidence type="ECO:0000259" key="3">
    <source>
        <dbReference type="PROSITE" id="PS50003"/>
    </source>
</evidence>
<dbReference type="GO" id="GO:0005769">
    <property type="term" value="C:early endosome"/>
    <property type="evidence" value="ECO:0007669"/>
    <property type="project" value="UniProtKB-SubCell"/>
</dbReference>
<dbReference type="Pfam" id="PF00169">
    <property type="entry name" value="PH"/>
    <property type="match status" value="1"/>
</dbReference>
<comment type="function">
    <text evidence="1">Plays a role in endocytic trafficking. Required for receptor recycling from endosomes, both to the trans-Golgi network and the plasma membrane.</text>
</comment>
<evidence type="ECO:0000256" key="1">
    <source>
        <dbReference type="RuleBase" id="RU369082"/>
    </source>
</evidence>
<dbReference type="RefSeq" id="XP_020669214.2">
    <property type="nucleotide sequence ID" value="XM_020813555.2"/>
</dbReference>
<dbReference type="GO" id="GO:0005829">
    <property type="term" value="C:cytosol"/>
    <property type="evidence" value="ECO:0007669"/>
    <property type="project" value="GOC"/>
</dbReference>
<keyword evidence="4" id="KW-1185">Reference proteome</keyword>
<dbReference type="GO" id="GO:0055037">
    <property type="term" value="C:recycling endosome"/>
    <property type="evidence" value="ECO:0007669"/>
    <property type="project" value="UniProtKB-SubCell"/>
</dbReference>
<keyword evidence="1" id="KW-0333">Golgi apparatus</keyword>
<dbReference type="PROSITE" id="PS50003">
    <property type="entry name" value="PH_DOMAIN"/>
    <property type="match status" value="1"/>
</dbReference>
<evidence type="ECO:0000313" key="5">
    <source>
        <dbReference type="RefSeq" id="XP_020669214.2"/>
    </source>
</evidence>
<feature type="region of interest" description="Disordered" evidence="2">
    <location>
        <begin position="137"/>
        <end position="158"/>
    </location>
</feature>
<dbReference type="GO" id="GO:0042147">
    <property type="term" value="P:retrograde transport, endosome to Golgi"/>
    <property type="evidence" value="ECO:0007669"/>
    <property type="project" value="UniProtKB-UniRule"/>
</dbReference>
<feature type="compositionally biased region" description="Polar residues" evidence="2">
    <location>
        <begin position="149"/>
        <end position="158"/>
    </location>
</feature>
<keyword evidence="1" id="KW-0968">Cytoplasmic vesicle</keyword>
<dbReference type="PANTHER" id="PTHR22902">
    <property type="entry name" value="SESQUIPEDALIAN"/>
    <property type="match status" value="1"/>
</dbReference>
<feature type="domain" description="PH" evidence="3">
    <location>
        <begin position="17"/>
        <end position="116"/>
    </location>
</feature>
<dbReference type="GO" id="GO:0030136">
    <property type="term" value="C:clathrin-coated vesicle"/>
    <property type="evidence" value="ECO:0007669"/>
    <property type="project" value="UniProtKB-SubCell"/>
</dbReference>
<name>A0A6J0VEW0_9SAUR</name>
<keyword evidence="1" id="KW-0967">Endosome</keyword>
<dbReference type="GeneID" id="110090079"/>
<dbReference type="GO" id="GO:0005802">
    <property type="term" value="C:trans-Golgi network"/>
    <property type="evidence" value="ECO:0007669"/>
    <property type="project" value="UniProtKB-UniRule"/>
</dbReference>
<proteinExistence type="inferred from homology"/>
<dbReference type="Gene3D" id="2.30.29.30">
    <property type="entry name" value="Pleckstrin-homology domain (PH domain)/Phosphotyrosine-binding domain (PTB)"/>
    <property type="match status" value="1"/>
</dbReference>
<dbReference type="OrthoDB" id="10261837at2759"/>
<accession>A0A6J0VEW0</accession>
<dbReference type="InParanoid" id="A0A6J0VEW0"/>
<evidence type="ECO:0000256" key="2">
    <source>
        <dbReference type="SAM" id="MobiDB-lite"/>
    </source>
</evidence>
<dbReference type="GO" id="GO:0001881">
    <property type="term" value="P:receptor recycling"/>
    <property type="evidence" value="ECO:0007669"/>
    <property type="project" value="UniProtKB-UniRule"/>
</dbReference>
<gene>
    <name evidence="5" type="primary">LOC110090079</name>
</gene>
<dbReference type="SMART" id="SM00233">
    <property type="entry name" value="PH"/>
    <property type="match status" value="1"/>
</dbReference>
<dbReference type="InterPro" id="IPR011993">
    <property type="entry name" value="PH-like_dom_sf"/>
</dbReference>
<dbReference type="InterPro" id="IPR045188">
    <property type="entry name" value="Boi1/Boi2-like"/>
</dbReference>
<evidence type="ECO:0000313" key="4">
    <source>
        <dbReference type="Proteomes" id="UP001652642"/>
    </source>
</evidence>
<dbReference type="AlphaFoldDB" id="A0A6J0VEW0"/>
<dbReference type="KEGG" id="pvt:110090079"/>
<sequence>MKLFMSSTMVSSVLEPPPDRQGLLYKKSSRSTSYQPCWCELRGNLLFYRERSGDRGPVQLIILEGCTVELQESASEPYTFEISYPGGVPGSRSYKWAAENQETMEGWVRALSSAGIGYLRVLVADLEEQFQRLKRQQRPKLEGGPRFLTDSNQTSSTTVVEMESPIMDFTRLHQEFGEDILRVRRMWLEERRRKQQPEDESLINFE</sequence>
<keyword evidence="1" id="KW-0597">Phosphoprotein</keyword>
<dbReference type="InterPro" id="IPR001849">
    <property type="entry name" value="PH_domain"/>
</dbReference>